<proteinExistence type="predicted"/>
<reference evidence="1 2" key="1">
    <citation type="submission" date="2021-03" db="EMBL/GenBank/DDBJ databases">
        <title>Whole genome shotgun sequence of Actinoplanes toevensis NBRC 105298.</title>
        <authorList>
            <person name="Komaki H."/>
            <person name="Tamura T."/>
        </authorList>
    </citation>
    <scope>NUCLEOTIDE SEQUENCE [LARGE SCALE GENOMIC DNA]</scope>
    <source>
        <strain evidence="1 2">NBRC 105298</strain>
    </source>
</reference>
<comment type="caution">
    <text evidence="1">The sequence shown here is derived from an EMBL/GenBank/DDBJ whole genome shotgun (WGS) entry which is preliminary data.</text>
</comment>
<protein>
    <submittedName>
        <fullName evidence="1">Uncharacterized protein</fullName>
    </submittedName>
</protein>
<evidence type="ECO:0000313" key="2">
    <source>
        <dbReference type="Proteomes" id="UP000677082"/>
    </source>
</evidence>
<evidence type="ECO:0000313" key="1">
    <source>
        <dbReference type="EMBL" id="GIM98297.1"/>
    </source>
</evidence>
<gene>
    <name evidence="1" type="ORF">Ato02nite_100900</name>
</gene>
<sequence length="88" mass="9187">MRPGFVGKNLVFVDNGLGEDRLVVVPGSAIPGYSTCDDLVAREAVNEVRAAVGTIVCTRTPDGALASVKISSIDGKNGLIRATVTIWD</sequence>
<dbReference type="EMBL" id="BOQN01000215">
    <property type="protein sequence ID" value="GIM98297.1"/>
    <property type="molecule type" value="Genomic_DNA"/>
</dbReference>
<dbReference type="Proteomes" id="UP000677082">
    <property type="component" value="Unassembled WGS sequence"/>
</dbReference>
<organism evidence="1 2">
    <name type="scientific">Paractinoplanes toevensis</name>
    <dbReference type="NCBI Taxonomy" id="571911"/>
    <lineage>
        <taxon>Bacteria</taxon>
        <taxon>Bacillati</taxon>
        <taxon>Actinomycetota</taxon>
        <taxon>Actinomycetes</taxon>
        <taxon>Micromonosporales</taxon>
        <taxon>Micromonosporaceae</taxon>
        <taxon>Paractinoplanes</taxon>
    </lineage>
</organism>
<name>A0A919WDT1_9ACTN</name>
<dbReference type="AlphaFoldDB" id="A0A919WDT1"/>
<keyword evidence="2" id="KW-1185">Reference proteome</keyword>
<accession>A0A919WDT1</accession>